<name>A0A165DGK5_9APHY</name>
<dbReference type="InterPro" id="IPR030381">
    <property type="entry name" value="G_DYNAMIN_dom"/>
</dbReference>
<keyword evidence="1" id="KW-0547">Nucleotide-binding</keyword>
<evidence type="ECO:0000259" key="5">
    <source>
        <dbReference type="PROSITE" id="PS51718"/>
    </source>
</evidence>
<dbReference type="SUPFAM" id="SSF52540">
    <property type="entry name" value="P-loop containing nucleoside triphosphate hydrolases"/>
    <property type="match status" value="1"/>
</dbReference>
<evidence type="ECO:0000256" key="3">
    <source>
        <dbReference type="SAM" id="MobiDB-lite"/>
    </source>
</evidence>
<dbReference type="InterPro" id="IPR022812">
    <property type="entry name" value="Dynamin"/>
</dbReference>
<keyword evidence="2" id="KW-0342">GTP-binding</keyword>
<dbReference type="AlphaFoldDB" id="A0A165DGK5"/>
<dbReference type="GO" id="GO:0005737">
    <property type="term" value="C:cytoplasm"/>
    <property type="evidence" value="ECO:0007669"/>
    <property type="project" value="TreeGrafter"/>
</dbReference>
<feature type="domain" description="GED" evidence="4">
    <location>
        <begin position="629"/>
        <end position="724"/>
    </location>
</feature>
<dbReference type="Gene3D" id="3.40.50.300">
    <property type="entry name" value="P-loop containing nucleotide triphosphate hydrolases"/>
    <property type="match status" value="1"/>
</dbReference>
<dbReference type="PROSITE" id="PS51718">
    <property type="entry name" value="G_DYNAMIN_2"/>
    <property type="match status" value="1"/>
</dbReference>
<protein>
    <recommendedName>
        <fullName evidence="8">P-loop containing nucleoside triphosphate hydrolase protein</fullName>
    </recommendedName>
</protein>
<reference evidence="6 7" key="1">
    <citation type="journal article" date="2016" name="Mol. Biol. Evol.">
        <title>Comparative Genomics of Early-Diverging Mushroom-Forming Fungi Provides Insights into the Origins of Lignocellulose Decay Capabilities.</title>
        <authorList>
            <person name="Nagy L.G."/>
            <person name="Riley R."/>
            <person name="Tritt A."/>
            <person name="Adam C."/>
            <person name="Daum C."/>
            <person name="Floudas D."/>
            <person name="Sun H."/>
            <person name="Yadav J.S."/>
            <person name="Pangilinan J."/>
            <person name="Larsson K.H."/>
            <person name="Matsuura K."/>
            <person name="Barry K."/>
            <person name="Labutti K."/>
            <person name="Kuo R."/>
            <person name="Ohm R.A."/>
            <person name="Bhattacharya S.S."/>
            <person name="Shirouzu T."/>
            <person name="Yoshinaga Y."/>
            <person name="Martin F.M."/>
            <person name="Grigoriev I.V."/>
            <person name="Hibbett D.S."/>
        </authorList>
    </citation>
    <scope>NUCLEOTIDE SEQUENCE [LARGE SCALE GENOMIC DNA]</scope>
    <source>
        <strain evidence="6 7">93-53</strain>
    </source>
</reference>
<dbReference type="InterPro" id="IPR020850">
    <property type="entry name" value="GED_dom"/>
</dbReference>
<evidence type="ECO:0000313" key="6">
    <source>
        <dbReference type="EMBL" id="KZT04838.1"/>
    </source>
</evidence>
<sequence>MSIATTVPTKGDVSNDIATPPSGIGLSDPVLSSGRRKMLDLINRLHSIGYSRCVQRDIDLPMIAVIGSQSVGKSSLIESISGITLPRANGICTRCPIECKLSYSAEPWRCIVSLRFITDELGQPLGQARNEQFGDPIYDKAQVEERIRRAQRAVLNPSMDAKTFSLGFCNGPQHGELSFSMNCVSLQISGHDVADLSFCDLPGLISSVGKGSSVTDIALVKNLVTTYISKQSCIILLTVACEMDFEKQDAHHLAKIHDPDGRRIIGVLTKPDGIPLGEEGRWMRFIKNEYEVLDNGWFTVKQPDSRALTNGVTWAEARQQERDYFLTTQPWSDLDTEYLQRLGTSNLTDCLSTILSDLIAKRLPELQHELQRLLQNTEDALRQLPSPPSNDSLAEVLRLISDFARELSLHMRGIATAPDFRPYESSGDTDQSAVSVLNSKPGSRTPYLQPDFLSNEEPNEGPPSDAKNAIYIDQVMHRAQQAITRELPDHYPFVVSLEHINAVTAKWNMPTRNLFDSHFSKFSQGGLQQHVTDVVNDHIKKCCECTIDKIMWLLALEQQPATLNGRYYSDYRDKFLAHYREYREIDSNGPLVSKLQAYKENNKESPSDTTSFTNDTHLMLLPPDPYDPALNIMASVHAYFQVAYKRFVDYVPMAIDHELVLGLDRDGRLESILLKELGITGPEGTRRCKEYLQEPHSVVMRRQELRKRWERLNSANKELVELWL</sequence>
<dbReference type="EMBL" id="KV427634">
    <property type="protein sequence ID" value="KZT04838.1"/>
    <property type="molecule type" value="Genomic_DNA"/>
</dbReference>
<dbReference type="PRINTS" id="PR00195">
    <property type="entry name" value="DYNAMIN"/>
</dbReference>
<dbReference type="InParanoid" id="A0A165DGK5"/>
<dbReference type="CDD" id="cd08771">
    <property type="entry name" value="DLP_1"/>
    <property type="match status" value="1"/>
</dbReference>
<keyword evidence="7" id="KW-1185">Reference proteome</keyword>
<feature type="domain" description="Dynamin-type G" evidence="5">
    <location>
        <begin position="57"/>
        <end position="364"/>
    </location>
</feature>
<organism evidence="6 7">
    <name type="scientific">Laetiporus sulphureus 93-53</name>
    <dbReference type="NCBI Taxonomy" id="1314785"/>
    <lineage>
        <taxon>Eukaryota</taxon>
        <taxon>Fungi</taxon>
        <taxon>Dikarya</taxon>
        <taxon>Basidiomycota</taxon>
        <taxon>Agaricomycotina</taxon>
        <taxon>Agaricomycetes</taxon>
        <taxon>Polyporales</taxon>
        <taxon>Laetiporus</taxon>
    </lineage>
</organism>
<dbReference type="GO" id="GO:0008017">
    <property type="term" value="F:microtubule binding"/>
    <property type="evidence" value="ECO:0007669"/>
    <property type="project" value="TreeGrafter"/>
</dbReference>
<proteinExistence type="predicted"/>
<dbReference type="GO" id="GO:0016020">
    <property type="term" value="C:membrane"/>
    <property type="evidence" value="ECO:0007669"/>
    <property type="project" value="TreeGrafter"/>
</dbReference>
<dbReference type="OrthoDB" id="5061070at2759"/>
<dbReference type="GO" id="GO:0003924">
    <property type="term" value="F:GTPase activity"/>
    <property type="evidence" value="ECO:0007669"/>
    <property type="project" value="InterPro"/>
</dbReference>
<dbReference type="GeneID" id="63829844"/>
<gene>
    <name evidence="6" type="ORF">LAESUDRAFT_760851</name>
</gene>
<dbReference type="InterPro" id="IPR000375">
    <property type="entry name" value="Dynamin_stalk"/>
</dbReference>
<dbReference type="Pfam" id="PF01031">
    <property type="entry name" value="Dynamin_M"/>
    <property type="match status" value="1"/>
</dbReference>
<dbReference type="InterPro" id="IPR001401">
    <property type="entry name" value="Dynamin_GTPase"/>
</dbReference>
<evidence type="ECO:0000256" key="2">
    <source>
        <dbReference type="ARBA" id="ARBA00023134"/>
    </source>
</evidence>
<feature type="region of interest" description="Disordered" evidence="3">
    <location>
        <begin position="418"/>
        <end position="465"/>
    </location>
</feature>
<dbReference type="InterPro" id="IPR003130">
    <property type="entry name" value="GED"/>
</dbReference>
<dbReference type="STRING" id="1314785.A0A165DGK5"/>
<dbReference type="InterPro" id="IPR027417">
    <property type="entry name" value="P-loop_NTPase"/>
</dbReference>
<evidence type="ECO:0000256" key="1">
    <source>
        <dbReference type="ARBA" id="ARBA00022741"/>
    </source>
</evidence>
<accession>A0A165DGK5</accession>
<feature type="compositionally biased region" description="Polar residues" evidence="3">
    <location>
        <begin position="426"/>
        <end position="442"/>
    </location>
</feature>
<evidence type="ECO:0000313" key="7">
    <source>
        <dbReference type="Proteomes" id="UP000076871"/>
    </source>
</evidence>
<dbReference type="RefSeq" id="XP_040762578.1">
    <property type="nucleotide sequence ID" value="XM_040912816.1"/>
</dbReference>
<evidence type="ECO:0008006" key="8">
    <source>
        <dbReference type="Google" id="ProtNLM"/>
    </source>
</evidence>
<dbReference type="SMART" id="SM00053">
    <property type="entry name" value="DYNc"/>
    <property type="match status" value="1"/>
</dbReference>
<dbReference type="PANTHER" id="PTHR11566:SF21">
    <property type="entry name" value="DYNAMIN RELATED PROTEIN 1, ISOFORM A"/>
    <property type="match status" value="1"/>
</dbReference>
<dbReference type="Pfam" id="PF02212">
    <property type="entry name" value="GED"/>
    <property type="match status" value="1"/>
</dbReference>
<dbReference type="GO" id="GO:0005874">
    <property type="term" value="C:microtubule"/>
    <property type="evidence" value="ECO:0007669"/>
    <property type="project" value="TreeGrafter"/>
</dbReference>
<dbReference type="GO" id="GO:0005525">
    <property type="term" value="F:GTP binding"/>
    <property type="evidence" value="ECO:0007669"/>
    <property type="project" value="InterPro"/>
</dbReference>
<evidence type="ECO:0000259" key="4">
    <source>
        <dbReference type="PROSITE" id="PS51388"/>
    </source>
</evidence>
<dbReference type="Proteomes" id="UP000076871">
    <property type="component" value="Unassembled WGS sequence"/>
</dbReference>
<dbReference type="Gene3D" id="1.20.120.1240">
    <property type="entry name" value="Dynamin, middle domain"/>
    <property type="match status" value="1"/>
</dbReference>
<dbReference type="PROSITE" id="PS51388">
    <property type="entry name" value="GED"/>
    <property type="match status" value="1"/>
</dbReference>
<dbReference type="InterPro" id="IPR045063">
    <property type="entry name" value="Dynamin_N"/>
</dbReference>
<dbReference type="PANTHER" id="PTHR11566">
    <property type="entry name" value="DYNAMIN"/>
    <property type="match status" value="1"/>
</dbReference>
<dbReference type="Pfam" id="PF00350">
    <property type="entry name" value="Dynamin_N"/>
    <property type="match status" value="1"/>
</dbReference>